<gene>
    <name evidence="2" type="ORF">O181_013794</name>
</gene>
<keyword evidence="3" id="KW-1185">Reference proteome</keyword>
<sequence length="136" mass="15974">MAWGHFLLQSNKCDGIYQVENKPTLNPIGKPTLNIQGEDKVAWNNPHTQKTPQELKKMFQWNVFTTNQNNTPNIWTEPKIIKTTDIYNFTHMNPTLKHHVVHKEEQKQCQQTPQHMEPQGQPPEHRDDEANTCFFN</sequence>
<organism evidence="2 3">
    <name type="scientific">Austropuccinia psidii MF-1</name>
    <dbReference type="NCBI Taxonomy" id="1389203"/>
    <lineage>
        <taxon>Eukaryota</taxon>
        <taxon>Fungi</taxon>
        <taxon>Dikarya</taxon>
        <taxon>Basidiomycota</taxon>
        <taxon>Pucciniomycotina</taxon>
        <taxon>Pucciniomycetes</taxon>
        <taxon>Pucciniales</taxon>
        <taxon>Sphaerophragmiaceae</taxon>
        <taxon>Austropuccinia</taxon>
    </lineage>
</organism>
<dbReference type="Proteomes" id="UP000765509">
    <property type="component" value="Unassembled WGS sequence"/>
</dbReference>
<evidence type="ECO:0000313" key="2">
    <source>
        <dbReference type="EMBL" id="MBW0474079.1"/>
    </source>
</evidence>
<name>A0A9Q3BZ02_9BASI</name>
<comment type="caution">
    <text evidence="2">The sequence shown here is derived from an EMBL/GenBank/DDBJ whole genome shotgun (WGS) entry which is preliminary data.</text>
</comment>
<dbReference type="EMBL" id="AVOT02003628">
    <property type="protein sequence ID" value="MBW0474079.1"/>
    <property type="molecule type" value="Genomic_DNA"/>
</dbReference>
<protein>
    <submittedName>
        <fullName evidence="2">Uncharacterized protein</fullName>
    </submittedName>
</protein>
<feature type="region of interest" description="Disordered" evidence="1">
    <location>
        <begin position="106"/>
        <end position="136"/>
    </location>
</feature>
<accession>A0A9Q3BZ02</accession>
<evidence type="ECO:0000256" key="1">
    <source>
        <dbReference type="SAM" id="MobiDB-lite"/>
    </source>
</evidence>
<proteinExistence type="predicted"/>
<evidence type="ECO:0000313" key="3">
    <source>
        <dbReference type="Proteomes" id="UP000765509"/>
    </source>
</evidence>
<reference evidence="2" key="1">
    <citation type="submission" date="2021-03" db="EMBL/GenBank/DDBJ databases">
        <title>Draft genome sequence of rust myrtle Austropuccinia psidii MF-1, a brazilian biotype.</title>
        <authorList>
            <person name="Quecine M.C."/>
            <person name="Pachon D.M.R."/>
            <person name="Bonatelli M.L."/>
            <person name="Correr F.H."/>
            <person name="Franceschini L.M."/>
            <person name="Leite T.F."/>
            <person name="Margarido G.R.A."/>
            <person name="Almeida C.A."/>
            <person name="Ferrarezi J.A."/>
            <person name="Labate C.A."/>
        </authorList>
    </citation>
    <scope>NUCLEOTIDE SEQUENCE</scope>
    <source>
        <strain evidence="2">MF-1</strain>
    </source>
</reference>
<dbReference type="AlphaFoldDB" id="A0A9Q3BZ02"/>